<proteinExistence type="predicted"/>
<gene>
    <name evidence="1" type="ORF">LTS18_009476</name>
</gene>
<dbReference type="EMBL" id="JAWDJW010002566">
    <property type="protein sequence ID" value="KAK3077726.1"/>
    <property type="molecule type" value="Genomic_DNA"/>
</dbReference>
<name>A0ACC3DLZ8_9PEZI</name>
<dbReference type="Proteomes" id="UP001186974">
    <property type="component" value="Unassembled WGS sequence"/>
</dbReference>
<evidence type="ECO:0000313" key="2">
    <source>
        <dbReference type="Proteomes" id="UP001186974"/>
    </source>
</evidence>
<organism evidence="1 2">
    <name type="scientific">Coniosporium uncinatum</name>
    <dbReference type="NCBI Taxonomy" id="93489"/>
    <lineage>
        <taxon>Eukaryota</taxon>
        <taxon>Fungi</taxon>
        <taxon>Dikarya</taxon>
        <taxon>Ascomycota</taxon>
        <taxon>Pezizomycotina</taxon>
        <taxon>Dothideomycetes</taxon>
        <taxon>Dothideomycetes incertae sedis</taxon>
        <taxon>Coniosporium</taxon>
    </lineage>
</organism>
<comment type="caution">
    <text evidence="1">The sequence shown here is derived from an EMBL/GenBank/DDBJ whole genome shotgun (WGS) entry which is preliminary data.</text>
</comment>
<accession>A0ACC3DLZ8</accession>
<sequence length="239" mass="26144">MTADPKSFGFLLKPRGVVDQRYPTTFNIGGAVPIALDLIKREHALLSTPSFNAATNAGLTAGHAQSLMLHEKGGDPYRCALEQIADALQWRNVIQRSFWDAALLLDIKSLVHLDVIESSSADLYHLEDDTAGYIASLLRAASDVHVITRPSDIGLRGRFNEPVMWQATLIVSSEGCLVREYPGVLGETRLLGMCDGQYVEGLVDTAKIFEGNRRANCGMEETLKGWGFLAVVRRDVVSA</sequence>
<reference evidence="1" key="1">
    <citation type="submission" date="2024-09" db="EMBL/GenBank/DDBJ databases">
        <title>Black Yeasts Isolated from many extreme environments.</title>
        <authorList>
            <person name="Coleine C."/>
            <person name="Stajich J.E."/>
            <person name="Selbmann L."/>
        </authorList>
    </citation>
    <scope>NUCLEOTIDE SEQUENCE</scope>
    <source>
        <strain evidence="1">CCFEE 5737</strain>
    </source>
</reference>
<keyword evidence="2" id="KW-1185">Reference proteome</keyword>
<protein>
    <submittedName>
        <fullName evidence="1">Uncharacterized protein</fullName>
    </submittedName>
</protein>
<evidence type="ECO:0000313" key="1">
    <source>
        <dbReference type="EMBL" id="KAK3077726.1"/>
    </source>
</evidence>